<organism evidence="3 4">
    <name type="scientific">Arthrobacter caoxuetaonis</name>
    <dbReference type="NCBI Taxonomy" id="2886935"/>
    <lineage>
        <taxon>Bacteria</taxon>
        <taxon>Bacillati</taxon>
        <taxon>Actinomycetota</taxon>
        <taxon>Actinomycetes</taxon>
        <taxon>Micrococcales</taxon>
        <taxon>Micrococcaceae</taxon>
        <taxon>Arthrobacter</taxon>
    </lineage>
</organism>
<feature type="transmembrane region" description="Helical" evidence="2">
    <location>
        <begin position="23"/>
        <end position="46"/>
    </location>
</feature>
<evidence type="ECO:0000256" key="1">
    <source>
        <dbReference type="SAM" id="MobiDB-lite"/>
    </source>
</evidence>
<dbReference type="EMBL" id="JAJFZV010000009">
    <property type="protein sequence ID" value="MCC3298034.1"/>
    <property type="molecule type" value="Genomic_DNA"/>
</dbReference>
<evidence type="ECO:0000256" key="2">
    <source>
        <dbReference type="SAM" id="Phobius"/>
    </source>
</evidence>
<keyword evidence="2" id="KW-0812">Transmembrane</keyword>
<sequence length="194" mass="20744">MGSESQASVPSARRRSVMLFRRARTVLVAVGVFWLWMLFFSASMVASLFDRPFYAMMALYALGALTLISLLVAPVALSYLLMNRPPKPASSAARPSGPARLALLVEQLRSGAAARSIRPQRPAGPARPAGPVQPGAPARSGAPARPETGPRTHEPHRSVRSDLAPVIKMIPRRVKDSGSALGSRAAAKWRDLAS</sequence>
<keyword evidence="4" id="KW-1185">Reference proteome</keyword>
<gene>
    <name evidence="3" type="ORF">LJ757_09480</name>
</gene>
<evidence type="ECO:0000313" key="3">
    <source>
        <dbReference type="EMBL" id="MCC3298034.1"/>
    </source>
</evidence>
<protein>
    <submittedName>
        <fullName evidence="3">Uncharacterized protein</fullName>
    </submittedName>
</protein>
<dbReference type="Proteomes" id="UP001139158">
    <property type="component" value="Unassembled WGS sequence"/>
</dbReference>
<feature type="compositionally biased region" description="Low complexity" evidence="1">
    <location>
        <begin position="119"/>
        <end position="146"/>
    </location>
</feature>
<keyword evidence="2" id="KW-1133">Transmembrane helix</keyword>
<feature type="compositionally biased region" description="Basic and acidic residues" evidence="1">
    <location>
        <begin position="148"/>
        <end position="160"/>
    </location>
</feature>
<accession>A0A9X1SEV4</accession>
<comment type="caution">
    <text evidence="3">The sequence shown here is derived from an EMBL/GenBank/DDBJ whole genome shotgun (WGS) entry which is preliminary data.</text>
</comment>
<dbReference type="RefSeq" id="WP_227895910.1">
    <property type="nucleotide sequence ID" value="NZ_CP099466.1"/>
</dbReference>
<dbReference type="AlphaFoldDB" id="A0A9X1SEV4"/>
<evidence type="ECO:0000313" key="4">
    <source>
        <dbReference type="Proteomes" id="UP001139158"/>
    </source>
</evidence>
<name>A0A9X1SEV4_9MICC</name>
<feature type="region of interest" description="Disordered" evidence="1">
    <location>
        <begin position="115"/>
        <end position="194"/>
    </location>
</feature>
<keyword evidence="2" id="KW-0472">Membrane</keyword>
<reference evidence="3" key="1">
    <citation type="submission" date="2021-10" db="EMBL/GenBank/DDBJ databases">
        <title>Novel species in genus Arthrobacter.</title>
        <authorList>
            <person name="Liu Y."/>
        </authorList>
    </citation>
    <scope>NUCLEOTIDE SEQUENCE</scope>
    <source>
        <strain evidence="3">Zg-Y453</strain>
    </source>
</reference>
<proteinExistence type="predicted"/>
<feature type="transmembrane region" description="Helical" evidence="2">
    <location>
        <begin position="58"/>
        <end position="81"/>
    </location>
</feature>